<dbReference type="PANTHER" id="PTHR24148">
    <property type="entry name" value="ANKYRIN REPEAT DOMAIN-CONTAINING PROTEIN 39 HOMOLOG-RELATED"/>
    <property type="match status" value="1"/>
</dbReference>
<dbReference type="AlphaFoldDB" id="A0AA39WDU5"/>
<evidence type="ECO:0000313" key="2">
    <source>
        <dbReference type="EMBL" id="KAK0613557.1"/>
    </source>
</evidence>
<evidence type="ECO:0000313" key="3">
    <source>
        <dbReference type="Proteomes" id="UP001175000"/>
    </source>
</evidence>
<feature type="domain" description="Heterokaryon incompatibility" evidence="1">
    <location>
        <begin position="47"/>
        <end position="188"/>
    </location>
</feature>
<reference evidence="2" key="1">
    <citation type="submission" date="2023-06" db="EMBL/GenBank/DDBJ databases">
        <title>Genome-scale phylogeny and comparative genomics of the fungal order Sordariales.</title>
        <authorList>
            <consortium name="Lawrence Berkeley National Laboratory"/>
            <person name="Hensen N."/>
            <person name="Bonometti L."/>
            <person name="Westerberg I."/>
            <person name="Brannstrom I.O."/>
            <person name="Guillou S."/>
            <person name="Cros-Aarteil S."/>
            <person name="Calhoun S."/>
            <person name="Haridas S."/>
            <person name="Kuo A."/>
            <person name="Mondo S."/>
            <person name="Pangilinan J."/>
            <person name="Riley R."/>
            <person name="Labutti K."/>
            <person name="Andreopoulos B."/>
            <person name="Lipzen A."/>
            <person name="Chen C."/>
            <person name="Yanf M."/>
            <person name="Daum C."/>
            <person name="Ng V."/>
            <person name="Clum A."/>
            <person name="Steindorff A."/>
            <person name="Ohm R."/>
            <person name="Martin F."/>
            <person name="Silar P."/>
            <person name="Natvig D."/>
            <person name="Lalanne C."/>
            <person name="Gautier V."/>
            <person name="Ament-Velasquez S.L."/>
            <person name="Kruys A."/>
            <person name="Hutchinson M.I."/>
            <person name="Powell A.J."/>
            <person name="Barry K."/>
            <person name="Miller A.N."/>
            <person name="Grigoriev I.V."/>
            <person name="Debuchy R."/>
            <person name="Gladieux P."/>
            <person name="Thoren M.H."/>
            <person name="Johannesson H."/>
        </authorList>
    </citation>
    <scope>NUCLEOTIDE SEQUENCE</scope>
    <source>
        <strain evidence="2">CBS 606.72</strain>
    </source>
</reference>
<dbReference type="InterPro" id="IPR052895">
    <property type="entry name" value="HetReg/Transcr_Mod"/>
</dbReference>
<dbReference type="Pfam" id="PF06985">
    <property type="entry name" value="HET"/>
    <property type="match status" value="1"/>
</dbReference>
<sequence length="653" mass="74006">MDQHPQYAGSPLDLDDSFRLIRLEPGQRDEPIQIHLVNSCLSLNQHYEALSYTWGNPTTVSQINVVNNGSKFATTMSITANCHSALRRLRCPDRPRTLWVDAICINQSLIQERNHQLGLMTRIYQGASRVLVYLGESDGDSDMVMEWIRELHTPSDFGRGITTSWPSRRAVHRFFSRPWFRRVWVLQEVKFARLTTVICGNQEADWESFSTFQHWTVLRAEYKLPYSVVYTSKKADRQSLTAWLASLSYAQHLAQVLQGARLCEATDPRDKVFAVVPLADSDYKEAKRAGLAQATSNDKNDEIHNFPASRTIDVGANYGHSACRVFTKLALSLLRELGLDDLLSMVHTDARRGIPGLPSWVPDWSVQSLPVKWGMEYSEVHAGFQTREEAQVGSVKPTWRVRDLKGTETTPTEQALHVPAVCVGTITKAGAVCCVDKDFLPIGQWKQLAPQDRNDELSEYTGSPFVSVLFGGRNSLRFEMVVNYIREYNGEVLTDKERKTISRLCWRKEWGDRRSGLKHKMEDEFTFRVVDDDNSSRLERMPLRPIFADKKTFGTLGNHLLDRCDGKRFVVLDTGLMGLTVGSADIGDQVWILENVTRPFVFRKTGMPDVTSKSNTSAFIGPSWIYGAMFGEIWRDVVKEQGEGKTLGELIIV</sequence>
<evidence type="ECO:0000259" key="1">
    <source>
        <dbReference type="Pfam" id="PF06985"/>
    </source>
</evidence>
<organism evidence="2 3">
    <name type="scientific">Immersiella caudata</name>
    <dbReference type="NCBI Taxonomy" id="314043"/>
    <lineage>
        <taxon>Eukaryota</taxon>
        <taxon>Fungi</taxon>
        <taxon>Dikarya</taxon>
        <taxon>Ascomycota</taxon>
        <taxon>Pezizomycotina</taxon>
        <taxon>Sordariomycetes</taxon>
        <taxon>Sordariomycetidae</taxon>
        <taxon>Sordariales</taxon>
        <taxon>Lasiosphaeriaceae</taxon>
        <taxon>Immersiella</taxon>
    </lineage>
</organism>
<dbReference type="PANTHER" id="PTHR24148:SF82">
    <property type="entry name" value="HETEROKARYON INCOMPATIBILITY DOMAIN-CONTAINING PROTEIN"/>
    <property type="match status" value="1"/>
</dbReference>
<protein>
    <submittedName>
        <fullName evidence="2">Heterokaryon incompatibility protein-domain-containing protein</fullName>
    </submittedName>
</protein>
<name>A0AA39WDU5_9PEZI</name>
<gene>
    <name evidence="2" type="ORF">B0T14DRAFT_526481</name>
</gene>
<keyword evidence="3" id="KW-1185">Reference proteome</keyword>
<proteinExistence type="predicted"/>
<dbReference type="Proteomes" id="UP001175000">
    <property type="component" value="Unassembled WGS sequence"/>
</dbReference>
<dbReference type="InterPro" id="IPR010730">
    <property type="entry name" value="HET"/>
</dbReference>
<dbReference type="EMBL" id="JAULSU010000006">
    <property type="protein sequence ID" value="KAK0613557.1"/>
    <property type="molecule type" value="Genomic_DNA"/>
</dbReference>
<comment type="caution">
    <text evidence="2">The sequence shown here is derived from an EMBL/GenBank/DDBJ whole genome shotgun (WGS) entry which is preliminary data.</text>
</comment>
<accession>A0AA39WDU5</accession>